<dbReference type="PROSITE" id="PS50283">
    <property type="entry name" value="NA_SOLUT_SYMP_3"/>
    <property type="match status" value="1"/>
</dbReference>
<keyword evidence="9" id="KW-0406">Ion transport</keyword>
<dbReference type="InterPro" id="IPR038377">
    <property type="entry name" value="Na/Glc_symporter_sf"/>
</dbReference>
<evidence type="ECO:0000256" key="5">
    <source>
        <dbReference type="ARBA" id="ARBA00022692"/>
    </source>
</evidence>
<dbReference type="InterPro" id="IPR001734">
    <property type="entry name" value="Na/solute_symporter"/>
</dbReference>
<evidence type="ECO:0000256" key="8">
    <source>
        <dbReference type="ARBA" id="ARBA00023053"/>
    </source>
</evidence>
<dbReference type="Gene3D" id="1.20.1730.10">
    <property type="entry name" value="Sodium/glucose cotransporter"/>
    <property type="match status" value="1"/>
</dbReference>
<feature type="transmembrane region" description="Helical" evidence="12">
    <location>
        <begin position="45"/>
        <end position="63"/>
    </location>
</feature>
<evidence type="ECO:0000256" key="10">
    <source>
        <dbReference type="ARBA" id="ARBA00023136"/>
    </source>
</evidence>
<keyword evidence="11" id="KW-0739">Sodium transport</keyword>
<dbReference type="CDD" id="cd10322">
    <property type="entry name" value="SLC5sbd"/>
    <property type="match status" value="1"/>
</dbReference>
<dbReference type="AlphaFoldDB" id="A0A382DQ39"/>
<keyword evidence="8" id="KW-0915">Sodium</keyword>
<feature type="transmembrane region" description="Helical" evidence="12">
    <location>
        <begin position="455"/>
        <end position="471"/>
    </location>
</feature>
<evidence type="ECO:0000256" key="3">
    <source>
        <dbReference type="ARBA" id="ARBA00022448"/>
    </source>
</evidence>
<evidence type="ECO:0000256" key="4">
    <source>
        <dbReference type="ARBA" id="ARBA00022475"/>
    </source>
</evidence>
<feature type="non-terminal residue" evidence="13">
    <location>
        <position position="566"/>
    </location>
</feature>
<feature type="transmembrane region" description="Helical" evidence="12">
    <location>
        <begin position="425"/>
        <end position="443"/>
    </location>
</feature>
<feature type="transmembrane region" description="Helical" evidence="12">
    <location>
        <begin position="353"/>
        <end position="380"/>
    </location>
</feature>
<feature type="transmembrane region" description="Helical" evidence="12">
    <location>
        <begin position="300"/>
        <end position="320"/>
    </location>
</feature>
<keyword evidence="3" id="KW-0813">Transport</keyword>
<feature type="transmembrane region" description="Helical" evidence="12">
    <location>
        <begin position="6"/>
        <end position="24"/>
    </location>
</feature>
<dbReference type="EMBL" id="UINC01040213">
    <property type="protein sequence ID" value="SVB39763.1"/>
    <property type="molecule type" value="Genomic_DNA"/>
</dbReference>
<feature type="transmembrane region" description="Helical" evidence="12">
    <location>
        <begin position="116"/>
        <end position="135"/>
    </location>
</feature>
<keyword evidence="5 12" id="KW-0812">Transmembrane</keyword>
<evidence type="ECO:0000256" key="6">
    <source>
        <dbReference type="ARBA" id="ARBA00022847"/>
    </source>
</evidence>
<keyword evidence="7 12" id="KW-1133">Transmembrane helix</keyword>
<feature type="transmembrane region" description="Helical" evidence="12">
    <location>
        <begin position="401"/>
        <end position="419"/>
    </location>
</feature>
<evidence type="ECO:0000256" key="12">
    <source>
        <dbReference type="SAM" id="Phobius"/>
    </source>
</evidence>
<sequence>MDPKLVWLGTFVGLYWAYCLFWGIKGARKAKTSADYFLAGRSIGLWVFVLAATATSFSGWTFVGHPGKIFTDGLPYAFASFYALTIPFTGVLFLRRQWVLGRAFKYITPGEMYGDYYGGNAIRLLTVLVAFLFSVPYLGVQLRASGDLFNVLTDGLVSVNFGMVALSVIVVIYVASGGLRSVAYVDCVQCVLLALGICILGGVTIHFSGGWTGFVEGMSEYVSGDLASNKSLTPAGHSPVVAIPGSIQMVSTGSKATGGTWTGIMCMTYMFALMGIQSSPAFSMWAFANKTSKPFRWQQVAASSVVIGIILFTFTIFQGVGGHVLIANGAIESANDKNLVPQLINLLSSSSPWLVGLLAVCALAAMQSTGAAYMSTFSAMVTRDIYKRYVAPDASDRAQKLGGRITVVLIAFAALVVAAKTTTAIVMLGGLAVAYGFQMYPALMGTCYFSWLTRKGIVTGLVAGLVAVTLTDKTSTWFGVPWGAYPLTIHSAGWGIFFNLLVALVVSKRMNETSGEKEWKEKRHRFLQTVSGLSPNGKKKVSLAWGLTLVWFLVGFGPFATIGNTL</sequence>
<dbReference type="InterPro" id="IPR050277">
    <property type="entry name" value="Sodium:Solute_Symporter"/>
</dbReference>
<feature type="transmembrane region" description="Helical" evidence="12">
    <location>
        <begin position="75"/>
        <end position="95"/>
    </location>
</feature>
<evidence type="ECO:0000256" key="9">
    <source>
        <dbReference type="ARBA" id="ARBA00023065"/>
    </source>
</evidence>
<comment type="subcellular location">
    <subcellularLocation>
        <location evidence="1">Cell membrane</location>
        <topology evidence="1">Multi-pass membrane protein</topology>
    </subcellularLocation>
</comment>
<accession>A0A382DQ39</accession>
<dbReference type="Pfam" id="PF00474">
    <property type="entry name" value="SSF"/>
    <property type="match status" value="1"/>
</dbReference>
<proteinExistence type="inferred from homology"/>
<reference evidence="13" key="1">
    <citation type="submission" date="2018-05" db="EMBL/GenBank/DDBJ databases">
        <authorList>
            <person name="Lanie J.A."/>
            <person name="Ng W.-L."/>
            <person name="Kazmierczak K.M."/>
            <person name="Andrzejewski T.M."/>
            <person name="Davidsen T.M."/>
            <person name="Wayne K.J."/>
            <person name="Tettelin H."/>
            <person name="Glass J.I."/>
            <person name="Rusch D."/>
            <person name="Podicherti R."/>
            <person name="Tsui H.-C.T."/>
            <person name="Winkler M.E."/>
        </authorList>
    </citation>
    <scope>NUCLEOTIDE SEQUENCE</scope>
</reference>
<feature type="transmembrane region" description="Helical" evidence="12">
    <location>
        <begin position="269"/>
        <end position="288"/>
    </location>
</feature>
<evidence type="ECO:0000256" key="7">
    <source>
        <dbReference type="ARBA" id="ARBA00022989"/>
    </source>
</evidence>
<name>A0A382DQ39_9ZZZZ</name>
<keyword evidence="10 12" id="KW-0472">Membrane</keyword>
<dbReference type="GO" id="GO:0005886">
    <property type="term" value="C:plasma membrane"/>
    <property type="evidence" value="ECO:0007669"/>
    <property type="project" value="UniProtKB-SubCell"/>
</dbReference>
<dbReference type="GO" id="GO:0006814">
    <property type="term" value="P:sodium ion transport"/>
    <property type="evidence" value="ECO:0007669"/>
    <property type="project" value="UniProtKB-KW"/>
</dbReference>
<evidence type="ECO:0000313" key="13">
    <source>
        <dbReference type="EMBL" id="SVB39763.1"/>
    </source>
</evidence>
<evidence type="ECO:0000256" key="2">
    <source>
        <dbReference type="ARBA" id="ARBA00006434"/>
    </source>
</evidence>
<feature type="transmembrane region" description="Helical" evidence="12">
    <location>
        <begin position="155"/>
        <end position="175"/>
    </location>
</feature>
<dbReference type="GO" id="GO:0015293">
    <property type="term" value="F:symporter activity"/>
    <property type="evidence" value="ECO:0007669"/>
    <property type="project" value="UniProtKB-KW"/>
</dbReference>
<dbReference type="PANTHER" id="PTHR48086">
    <property type="entry name" value="SODIUM/PROLINE SYMPORTER-RELATED"/>
    <property type="match status" value="1"/>
</dbReference>
<keyword evidence="4" id="KW-1003">Cell membrane</keyword>
<dbReference type="PANTHER" id="PTHR48086:SF3">
    <property type="entry name" value="SODIUM_PROLINE SYMPORTER"/>
    <property type="match status" value="1"/>
</dbReference>
<evidence type="ECO:0008006" key="14">
    <source>
        <dbReference type="Google" id="ProtNLM"/>
    </source>
</evidence>
<organism evidence="13">
    <name type="scientific">marine metagenome</name>
    <dbReference type="NCBI Taxonomy" id="408172"/>
    <lineage>
        <taxon>unclassified sequences</taxon>
        <taxon>metagenomes</taxon>
        <taxon>ecological metagenomes</taxon>
    </lineage>
</organism>
<gene>
    <name evidence="13" type="ORF">METZ01_LOCUS192617</name>
</gene>
<protein>
    <recommendedName>
        <fullName evidence="14">Sodium:solute symporter</fullName>
    </recommendedName>
</protein>
<keyword evidence="6" id="KW-0769">Symport</keyword>
<feature type="transmembrane region" description="Helical" evidence="12">
    <location>
        <begin position="483"/>
        <end position="506"/>
    </location>
</feature>
<feature type="transmembrane region" description="Helical" evidence="12">
    <location>
        <begin position="187"/>
        <end position="208"/>
    </location>
</feature>
<evidence type="ECO:0000256" key="11">
    <source>
        <dbReference type="ARBA" id="ARBA00023201"/>
    </source>
</evidence>
<evidence type="ECO:0000256" key="1">
    <source>
        <dbReference type="ARBA" id="ARBA00004651"/>
    </source>
</evidence>
<feature type="transmembrane region" description="Helical" evidence="12">
    <location>
        <begin position="543"/>
        <end position="562"/>
    </location>
</feature>
<comment type="similarity">
    <text evidence="2">Belongs to the sodium:solute symporter (SSF) (TC 2.A.21) family.</text>
</comment>